<dbReference type="InterPro" id="IPR007436">
    <property type="entry name" value="DUF485"/>
</dbReference>
<dbReference type="STRING" id="112248.SAMN05444392_10833"/>
<keyword evidence="3" id="KW-1185">Reference proteome</keyword>
<evidence type="ECO:0000313" key="3">
    <source>
        <dbReference type="Proteomes" id="UP000184476"/>
    </source>
</evidence>
<dbReference type="EMBL" id="FQVL01000008">
    <property type="protein sequence ID" value="SHF12913.1"/>
    <property type="molecule type" value="Genomic_DNA"/>
</dbReference>
<dbReference type="OrthoDB" id="2886991at2"/>
<dbReference type="Pfam" id="PF04341">
    <property type="entry name" value="DUF485"/>
    <property type="match status" value="1"/>
</dbReference>
<evidence type="ECO:0000256" key="1">
    <source>
        <dbReference type="SAM" id="Phobius"/>
    </source>
</evidence>
<gene>
    <name evidence="2" type="ORF">SAMN05444392_10833</name>
</gene>
<dbReference type="PANTHER" id="PTHR38441">
    <property type="entry name" value="INTEGRAL MEMBRANE PROTEIN-RELATED"/>
    <property type="match status" value="1"/>
</dbReference>
<dbReference type="RefSeq" id="WP_073155267.1">
    <property type="nucleotide sequence ID" value="NZ_FQVL01000008.1"/>
</dbReference>
<sequence length="112" mass="12941">MNDPLQSVKQRDVDKLVATEQFQALIKKKKNFIISTSIFFFVFYFSLPIMTSFTDYLNYSISGALTFAWVFAFAQFVMTWVLCSLYTKKAKQFDQLVAEIKSSSVDKEEESA</sequence>
<proteinExistence type="predicted"/>
<dbReference type="AlphaFoldDB" id="A0A1M4Z4A5"/>
<protein>
    <submittedName>
        <fullName evidence="2">Uncharacterized membrane protein, DUF485 family</fullName>
    </submittedName>
</protein>
<dbReference type="Proteomes" id="UP000184476">
    <property type="component" value="Unassembled WGS sequence"/>
</dbReference>
<keyword evidence="1" id="KW-0812">Transmembrane</keyword>
<accession>A0A1M4Z4A5</accession>
<keyword evidence="1" id="KW-1133">Transmembrane helix</keyword>
<name>A0A1M4Z4A5_9BACL</name>
<feature type="transmembrane region" description="Helical" evidence="1">
    <location>
        <begin position="59"/>
        <end position="83"/>
    </location>
</feature>
<feature type="transmembrane region" description="Helical" evidence="1">
    <location>
        <begin position="32"/>
        <end position="53"/>
    </location>
</feature>
<keyword evidence="1" id="KW-0472">Membrane</keyword>
<organism evidence="2 3">
    <name type="scientific">Seinonella peptonophila</name>
    <dbReference type="NCBI Taxonomy" id="112248"/>
    <lineage>
        <taxon>Bacteria</taxon>
        <taxon>Bacillati</taxon>
        <taxon>Bacillota</taxon>
        <taxon>Bacilli</taxon>
        <taxon>Bacillales</taxon>
        <taxon>Thermoactinomycetaceae</taxon>
        <taxon>Seinonella</taxon>
    </lineage>
</organism>
<evidence type="ECO:0000313" key="2">
    <source>
        <dbReference type="EMBL" id="SHF12913.1"/>
    </source>
</evidence>
<dbReference type="PANTHER" id="PTHR38441:SF1">
    <property type="entry name" value="MEMBRANE PROTEIN"/>
    <property type="match status" value="1"/>
</dbReference>
<reference evidence="2 3" key="1">
    <citation type="submission" date="2016-11" db="EMBL/GenBank/DDBJ databases">
        <authorList>
            <person name="Jaros S."/>
            <person name="Januszkiewicz K."/>
            <person name="Wedrychowicz H."/>
        </authorList>
    </citation>
    <scope>NUCLEOTIDE SEQUENCE [LARGE SCALE GENOMIC DNA]</scope>
    <source>
        <strain evidence="2 3">DSM 44666</strain>
    </source>
</reference>